<name>A0A812MYY0_9DINO</name>
<organism evidence="1 2">
    <name type="scientific">Symbiodinium necroappetens</name>
    <dbReference type="NCBI Taxonomy" id="1628268"/>
    <lineage>
        <taxon>Eukaryota</taxon>
        <taxon>Sar</taxon>
        <taxon>Alveolata</taxon>
        <taxon>Dinophyceae</taxon>
        <taxon>Suessiales</taxon>
        <taxon>Symbiodiniaceae</taxon>
        <taxon>Symbiodinium</taxon>
    </lineage>
</organism>
<gene>
    <name evidence="1" type="ORF">SNEC2469_LOCUS7015</name>
</gene>
<dbReference type="AlphaFoldDB" id="A0A812MYY0"/>
<evidence type="ECO:0008006" key="3">
    <source>
        <dbReference type="Google" id="ProtNLM"/>
    </source>
</evidence>
<accession>A0A812MYY0</accession>
<proteinExistence type="predicted"/>
<dbReference type="Proteomes" id="UP000601435">
    <property type="component" value="Unassembled WGS sequence"/>
</dbReference>
<keyword evidence="2" id="KW-1185">Reference proteome</keyword>
<comment type="caution">
    <text evidence="1">The sequence shown here is derived from an EMBL/GenBank/DDBJ whole genome shotgun (WGS) entry which is preliminary data.</text>
</comment>
<evidence type="ECO:0000313" key="2">
    <source>
        <dbReference type="Proteomes" id="UP000601435"/>
    </source>
</evidence>
<evidence type="ECO:0000313" key="1">
    <source>
        <dbReference type="EMBL" id="CAE7287023.1"/>
    </source>
</evidence>
<dbReference type="OrthoDB" id="416042at2759"/>
<sequence>MGLEEERSELQAQGYEGYWDYPGCAQAARAQLSEEKRFWGICDDRLKCSEPRFAGLQEESIRNLGMRAGCSPWHLPPAFDPSLVTLCAEDVVRCTGDLGSVWEHKAGMQKYATLVRYFREECDSFCIVRDPLERMISQLKFVYKLEQAETQLLGVLKSCWCTMFVDKLDLKQDCHAVPQVYYVFQDGNPKAAPICRHVLKLGDTELHHRSWWLAGIISVLYRLFRKFHEVNQSFPALMESYGLREVKLLSSLGDPVSEGFSSRGCALAVGGTLTPTPATLRMVQEFYAQDYEAFGFQLPKSTISL</sequence>
<dbReference type="EMBL" id="CAJNJA010012048">
    <property type="protein sequence ID" value="CAE7287023.1"/>
    <property type="molecule type" value="Genomic_DNA"/>
</dbReference>
<reference evidence="1" key="1">
    <citation type="submission" date="2021-02" db="EMBL/GenBank/DDBJ databases">
        <authorList>
            <person name="Dougan E. K."/>
            <person name="Rhodes N."/>
            <person name="Thang M."/>
            <person name="Chan C."/>
        </authorList>
    </citation>
    <scope>NUCLEOTIDE SEQUENCE</scope>
</reference>
<protein>
    <recommendedName>
        <fullName evidence="3">Sulfotransferase</fullName>
    </recommendedName>
</protein>